<dbReference type="Proteomes" id="UP000467700">
    <property type="component" value="Unassembled WGS sequence"/>
</dbReference>
<keyword evidence="2" id="KW-1185">Reference proteome</keyword>
<comment type="caution">
    <text evidence="1">The sequence shown here is derived from an EMBL/GenBank/DDBJ whole genome shotgun (WGS) entry which is preliminary data.</text>
</comment>
<name>A0A8S0XQA0_CYCAE</name>
<evidence type="ECO:0000313" key="1">
    <source>
        <dbReference type="EMBL" id="CAA7268453.1"/>
    </source>
</evidence>
<evidence type="ECO:0000313" key="2">
    <source>
        <dbReference type="Proteomes" id="UP000467700"/>
    </source>
</evidence>
<dbReference type="OrthoDB" id="10310497at2759"/>
<proteinExistence type="predicted"/>
<protein>
    <submittedName>
        <fullName evidence="1">Uncharacterized protein</fullName>
    </submittedName>
</protein>
<dbReference type="EMBL" id="CACVBS010000068">
    <property type="protein sequence ID" value="CAA7268453.1"/>
    <property type="molecule type" value="Genomic_DNA"/>
</dbReference>
<accession>A0A8S0XQA0</accession>
<organism evidence="1 2">
    <name type="scientific">Cyclocybe aegerita</name>
    <name type="common">Black poplar mushroom</name>
    <name type="synonym">Agrocybe aegerita</name>
    <dbReference type="NCBI Taxonomy" id="1973307"/>
    <lineage>
        <taxon>Eukaryota</taxon>
        <taxon>Fungi</taxon>
        <taxon>Dikarya</taxon>
        <taxon>Basidiomycota</taxon>
        <taxon>Agaricomycotina</taxon>
        <taxon>Agaricomycetes</taxon>
        <taxon>Agaricomycetidae</taxon>
        <taxon>Agaricales</taxon>
        <taxon>Agaricineae</taxon>
        <taxon>Bolbitiaceae</taxon>
        <taxon>Cyclocybe</taxon>
    </lineage>
</organism>
<sequence length="197" mass="21688">MSHSSVVEFKEGDHVKLKQAVVGVVLRAGTREVIQNNIVKPVGAIVTVLRKNAKGRESINMEPLAPNDFTYSLYEDFTVEIPNKFEPGNRISSPRWISHSCFSLTPGGPPGSDFWTGSELLYVIRSITFMAPGGTRRTIAPGQRIFIVPGARTSSGSFNSNLRLENAHYEVLLAVPIREGRRWRASEAVSHSALKLA</sequence>
<dbReference type="AlphaFoldDB" id="A0A8S0XQA0"/>
<reference evidence="1 2" key="1">
    <citation type="submission" date="2020-01" db="EMBL/GenBank/DDBJ databases">
        <authorList>
            <person name="Gupta K D."/>
        </authorList>
    </citation>
    <scope>NUCLEOTIDE SEQUENCE [LARGE SCALE GENOMIC DNA]</scope>
</reference>
<gene>
    <name evidence="1" type="ORF">AAE3_LOCUS10632</name>
</gene>